<keyword evidence="3" id="KW-1185">Reference proteome</keyword>
<dbReference type="RefSeq" id="WP_123664343.1">
    <property type="nucleotide sequence ID" value="NZ_RJKE01000001.1"/>
</dbReference>
<reference evidence="2 3" key="1">
    <citation type="submission" date="2018-11" db="EMBL/GenBank/DDBJ databases">
        <title>Sequencing the genomes of 1000 actinobacteria strains.</title>
        <authorList>
            <person name="Klenk H.-P."/>
        </authorList>
    </citation>
    <scope>NUCLEOTIDE SEQUENCE [LARGE SCALE GENOMIC DNA]</scope>
    <source>
        <strain evidence="2 3">DSM 44254</strain>
    </source>
</reference>
<evidence type="ECO:0000313" key="2">
    <source>
        <dbReference type="EMBL" id="ROO84771.1"/>
    </source>
</evidence>
<organism evidence="2 3">
    <name type="scientific">Actinocorallia herbida</name>
    <dbReference type="NCBI Taxonomy" id="58109"/>
    <lineage>
        <taxon>Bacteria</taxon>
        <taxon>Bacillati</taxon>
        <taxon>Actinomycetota</taxon>
        <taxon>Actinomycetes</taxon>
        <taxon>Streptosporangiales</taxon>
        <taxon>Thermomonosporaceae</taxon>
        <taxon>Actinocorallia</taxon>
    </lineage>
</organism>
<dbReference type="Pfam" id="PF20091">
    <property type="entry name" value="Abhydrolase_10"/>
    <property type="match status" value="1"/>
</dbReference>
<protein>
    <recommendedName>
        <fullName evidence="1">Alpha/beta hydrolase domain-containing protein</fullName>
    </recommendedName>
</protein>
<dbReference type="OrthoDB" id="1971292at2"/>
<accession>A0A3N1CTY7</accession>
<feature type="domain" description="Alpha/beta hydrolase" evidence="1">
    <location>
        <begin position="13"/>
        <end position="459"/>
    </location>
</feature>
<dbReference type="Proteomes" id="UP000272400">
    <property type="component" value="Unassembled WGS sequence"/>
</dbReference>
<name>A0A3N1CTY7_9ACTN</name>
<dbReference type="AlphaFoldDB" id="A0A3N1CTY7"/>
<evidence type="ECO:0000259" key="1">
    <source>
        <dbReference type="Pfam" id="PF20091"/>
    </source>
</evidence>
<sequence>MRVTERLTGRPGLISTFFDLGEHGYTADEYFVSGTAARYEHAGPVEADGLWTAREAGEAPYTTRIVVYRPADPAAFDGTVVVEWLNTSSGADTPAVWLTAHRHLLRSGHAWVGVSAQADGIHGGSLFASRSGAFKSITLPPLKDSDPERYAALAHPGNPHSYAIFTALGALLRERVTAEALGLPGVRTLLAAGQSQSAACLVTHLNAVAPLHPVYDGYFLHGRPGLPSGLTTGSRLEPEQVPARVRTDGRAPILIVQSETDVFGLLDAVRSRQPHDGRLRVWEIAGAAHADTYTLSASFRDSGTLAPADLAALLAPTDTPLGTQLPAPINSGPQQHYVAQAALASLLRWTTDGIPPGSPMPLGTLRAPDGTLSLRTDDDGIARGGVRTPWVDSPISLLTGLPHTRDIGPALLFGATHPLPGLPTRYPGGLPDYLAHFESAALRSLEDGFLLEPDYTEAIALAEAAYPR</sequence>
<gene>
    <name evidence="2" type="ORF">EDD29_2299</name>
</gene>
<comment type="caution">
    <text evidence="2">The sequence shown here is derived from an EMBL/GenBank/DDBJ whole genome shotgun (WGS) entry which is preliminary data.</text>
</comment>
<dbReference type="InterPro" id="IPR045394">
    <property type="entry name" value="Abhydrolase_dom"/>
</dbReference>
<dbReference type="EMBL" id="RJKE01000001">
    <property type="protein sequence ID" value="ROO84771.1"/>
    <property type="molecule type" value="Genomic_DNA"/>
</dbReference>
<proteinExistence type="predicted"/>
<evidence type="ECO:0000313" key="3">
    <source>
        <dbReference type="Proteomes" id="UP000272400"/>
    </source>
</evidence>